<evidence type="ECO:0000313" key="2">
    <source>
        <dbReference type="EMBL" id="GAF94319.1"/>
    </source>
</evidence>
<keyword evidence="1" id="KW-0812">Transmembrane</keyword>
<feature type="transmembrane region" description="Helical" evidence="1">
    <location>
        <begin position="210"/>
        <end position="228"/>
    </location>
</feature>
<feature type="transmembrane region" description="Helical" evidence="1">
    <location>
        <begin position="171"/>
        <end position="190"/>
    </location>
</feature>
<dbReference type="AlphaFoldDB" id="X0TM50"/>
<evidence type="ECO:0000256" key="1">
    <source>
        <dbReference type="SAM" id="Phobius"/>
    </source>
</evidence>
<accession>X0TM50</accession>
<sequence length="254" mass="28531">MLGDSLLKLYLTWSPYHYAAQAYGLAVMYSYRSGCALSADNKKMLWWVSMLPFLTVFLTSRQIGIHWLLDVVHVTLPGSIEAFLQQNLAEAIKWLSFAAPVLLYYIVAKSKSGPMPLISIMAVATNAIWFAVLNSTEAFFWATVFHGIQYLAIVIVFHVRDKLAEPDNRRGVAYHVIWFYTVCLAIGYALFNCLPLGYNFAGFPPVESVWIVLAAVNLHHFIVDGYIWRLKKGDTNRRVVETDVAAQTEAAASA</sequence>
<name>X0TM50_9ZZZZ</name>
<feature type="transmembrane region" description="Helical" evidence="1">
    <location>
        <begin position="15"/>
        <end position="32"/>
    </location>
</feature>
<feature type="transmembrane region" description="Helical" evidence="1">
    <location>
        <begin position="91"/>
        <end position="108"/>
    </location>
</feature>
<keyword evidence="1" id="KW-1133">Transmembrane helix</keyword>
<gene>
    <name evidence="2" type="ORF">S01H1_28033</name>
</gene>
<dbReference type="EMBL" id="BARS01017108">
    <property type="protein sequence ID" value="GAF94319.1"/>
    <property type="molecule type" value="Genomic_DNA"/>
</dbReference>
<keyword evidence="1" id="KW-0472">Membrane</keyword>
<comment type="caution">
    <text evidence="2">The sequence shown here is derived from an EMBL/GenBank/DDBJ whole genome shotgun (WGS) entry which is preliminary data.</text>
</comment>
<feature type="transmembrane region" description="Helical" evidence="1">
    <location>
        <begin position="44"/>
        <end position="69"/>
    </location>
</feature>
<protein>
    <submittedName>
        <fullName evidence="2">Uncharacterized protein</fullName>
    </submittedName>
</protein>
<organism evidence="2">
    <name type="scientific">marine sediment metagenome</name>
    <dbReference type="NCBI Taxonomy" id="412755"/>
    <lineage>
        <taxon>unclassified sequences</taxon>
        <taxon>metagenomes</taxon>
        <taxon>ecological metagenomes</taxon>
    </lineage>
</organism>
<reference evidence="2" key="1">
    <citation type="journal article" date="2014" name="Front. Microbiol.">
        <title>High frequency of phylogenetically diverse reductive dehalogenase-homologous genes in deep subseafloor sedimentary metagenomes.</title>
        <authorList>
            <person name="Kawai M."/>
            <person name="Futagami T."/>
            <person name="Toyoda A."/>
            <person name="Takaki Y."/>
            <person name="Nishi S."/>
            <person name="Hori S."/>
            <person name="Arai W."/>
            <person name="Tsubouchi T."/>
            <person name="Morono Y."/>
            <person name="Uchiyama I."/>
            <person name="Ito T."/>
            <person name="Fujiyama A."/>
            <person name="Inagaki F."/>
            <person name="Takami H."/>
        </authorList>
    </citation>
    <scope>NUCLEOTIDE SEQUENCE</scope>
    <source>
        <strain evidence="2">Expedition CK06-06</strain>
    </source>
</reference>
<feature type="transmembrane region" description="Helical" evidence="1">
    <location>
        <begin position="138"/>
        <end position="159"/>
    </location>
</feature>
<proteinExistence type="predicted"/>
<feature type="transmembrane region" description="Helical" evidence="1">
    <location>
        <begin position="115"/>
        <end position="132"/>
    </location>
</feature>